<evidence type="ECO:0000313" key="1">
    <source>
        <dbReference type="EMBL" id="SMD46414.1"/>
    </source>
</evidence>
<keyword evidence="2" id="KW-1185">Reference proteome</keyword>
<reference evidence="2" key="1">
    <citation type="submission" date="2017-04" db="EMBL/GenBank/DDBJ databases">
        <authorList>
            <person name="Varghese N."/>
            <person name="Submissions S."/>
        </authorList>
    </citation>
    <scope>NUCLEOTIDE SEQUENCE [LARGE SCALE GENOMIC DNA]</scope>
    <source>
        <strain evidence="2">DSM 16537</strain>
    </source>
</reference>
<dbReference type="OrthoDB" id="1439243at2"/>
<sequence>MKSIEEKINDLKIRFRTASKEELGKIDIEMEHLAVENPEAFSKAMLEAARQTVINTEELRIKEKLDKILPIVSVSYLAKTYFGKTPQWFYQRLNGNIVNGKEARFTDQEIKVISKALNDIGDKLIKSSQLIA</sequence>
<protein>
    <recommendedName>
        <fullName evidence="3">DUF5053 domain-containing protein</fullName>
    </recommendedName>
</protein>
<organism evidence="1 2">
    <name type="scientific">Aquiflexum balticum DSM 16537</name>
    <dbReference type="NCBI Taxonomy" id="758820"/>
    <lineage>
        <taxon>Bacteria</taxon>
        <taxon>Pseudomonadati</taxon>
        <taxon>Bacteroidota</taxon>
        <taxon>Cytophagia</taxon>
        <taxon>Cytophagales</taxon>
        <taxon>Cyclobacteriaceae</taxon>
        <taxon>Aquiflexum</taxon>
    </lineage>
</organism>
<evidence type="ECO:0000313" key="2">
    <source>
        <dbReference type="Proteomes" id="UP000192333"/>
    </source>
</evidence>
<dbReference type="InterPro" id="IPR032483">
    <property type="entry name" value="DUF5053"/>
</dbReference>
<dbReference type="AlphaFoldDB" id="A0A1W2HC61"/>
<evidence type="ECO:0008006" key="3">
    <source>
        <dbReference type="Google" id="ProtNLM"/>
    </source>
</evidence>
<dbReference type="Pfam" id="PF16476">
    <property type="entry name" value="DUF5053"/>
    <property type="match status" value="1"/>
</dbReference>
<name>A0A1W2HC61_9BACT</name>
<dbReference type="EMBL" id="LT838813">
    <property type="protein sequence ID" value="SMD46414.1"/>
    <property type="molecule type" value="Genomic_DNA"/>
</dbReference>
<accession>A0A1W2HC61</accession>
<dbReference type="STRING" id="758820.SAMN00777080_5104"/>
<gene>
    <name evidence="1" type="ORF">SAMN00777080_5104</name>
</gene>
<dbReference type="RefSeq" id="WP_084123323.1">
    <property type="nucleotide sequence ID" value="NZ_LT838813.1"/>
</dbReference>
<dbReference type="Proteomes" id="UP000192333">
    <property type="component" value="Chromosome I"/>
</dbReference>
<proteinExistence type="predicted"/>